<dbReference type="RefSeq" id="WP_184985057.1">
    <property type="nucleotide sequence ID" value="NZ_JACHNE010000001.1"/>
</dbReference>
<feature type="transmembrane region" description="Helical" evidence="6">
    <location>
        <begin position="288"/>
        <end position="315"/>
    </location>
</feature>
<keyword evidence="4 6" id="KW-1133">Transmembrane helix</keyword>
<feature type="transmembrane region" description="Helical" evidence="6">
    <location>
        <begin position="354"/>
        <end position="374"/>
    </location>
</feature>
<evidence type="ECO:0000256" key="4">
    <source>
        <dbReference type="ARBA" id="ARBA00022989"/>
    </source>
</evidence>
<sequence length="411" mass="41550">MLVLAGAATLASARSIVDTLGIAGYALVALVSTLPSLLAVSELGVGAAVIDAFSSGNREHMLRTITAGARTLLCAGSAIAVCGVLTAVSGAADALLASTSGPGAAPCIAVVSVLFGCSLPLSLGGSVLGGLGRYHFAVLLQGAGTLIALTVVLLGAAYDAPPAVFAASVLIGQCAAGVGSLLLAGRMLRMRLLRVVLLPLRRFPDTRIIQLAGPMAVIKVTSAVAYGADRLVLSSITNPVAVAVYSAGAQLYAPASALVAAAALPLWRVFSRHRHTSTKTPRRNLLRLTAYFSAGGLGIGVLLVTAGPTVASWMLHGRAEVGPGLMAAFSVLVLTHAVNYPVAMWLSDPAGLRFQAVLAVLMAGVNLAASVPLAHLLGPIGPVLASAGAHFLCVTVPCHRRVFARRDSTAA</sequence>
<keyword evidence="5 6" id="KW-0472">Membrane</keyword>
<feature type="transmembrane region" description="Helical" evidence="6">
    <location>
        <begin position="103"/>
        <end position="124"/>
    </location>
</feature>
<evidence type="ECO:0000256" key="5">
    <source>
        <dbReference type="ARBA" id="ARBA00023136"/>
    </source>
</evidence>
<dbReference type="Proteomes" id="UP000590647">
    <property type="component" value="Unassembled WGS sequence"/>
</dbReference>
<feature type="transmembrane region" description="Helical" evidence="6">
    <location>
        <begin position="25"/>
        <end position="50"/>
    </location>
</feature>
<dbReference type="PANTHER" id="PTHR30250:SF11">
    <property type="entry name" value="O-ANTIGEN TRANSPORTER-RELATED"/>
    <property type="match status" value="1"/>
</dbReference>
<evidence type="ECO:0000256" key="3">
    <source>
        <dbReference type="ARBA" id="ARBA00022692"/>
    </source>
</evidence>
<feature type="transmembrane region" description="Helical" evidence="6">
    <location>
        <begin position="71"/>
        <end position="91"/>
    </location>
</feature>
<keyword evidence="2" id="KW-1003">Cell membrane</keyword>
<comment type="subcellular location">
    <subcellularLocation>
        <location evidence="1">Cell membrane</location>
        <topology evidence="1">Multi-pass membrane protein</topology>
    </subcellularLocation>
</comment>
<dbReference type="EMBL" id="JACHNE010000001">
    <property type="protein sequence ID" value="MBB5795595.1"/>
    <property type="molecule type" value="Genomic_DNA"/>
</dbReference>
<organism evidence="7 8">
    <name type="scientific">Streptomyces caelestis</name>
    <dbReference type="NCBI Taxonomy" id="36816"/>
    <lineage>
        <taxon>Bacteria</taxon>
        <taxon>Bacillati</taxon>
        <taxon>Actinomycetota</taxon>
        <taxon>Actinomycetes</taxon>
        <taxon>Kitasatosporales</taxon>
        <taxon>Streptomycetaceae</taxon>
        <taxon>Streptomyces</taxon>
    </lineage>
</organism>
<feature type="transmembrane region" description="Helical" evidence="6">
    <location>
        <begin position="240"/>
        <end position="267"/>
    </location>
</feature>
<feature type="transmembrane region" description="Helical" evidence="6">
    <location>
        <begin position="321"/>
        <end position="342"/>
    </location>
</feature>
<comment type="caution">
    <text evidence="7">The sequence shown here is derived from an EMBL/GenBank/DDBJ whole genome shotgun (WGS) entry which is preliminary data.</text>
</comment>
<proteinExistence type="predicted"/>
<gene>
    <name evidence="7" type="ORF">HDA41_003559</name>
</gene>
<evidence type="ECO:0000313" key="7">
    <source>
        <dbReference type="EMBL" id="MBB5795595.1"/>
    </source>
</evidence>
<evidence type="ECO:0000313" key="8">
    <source>
        <dbReference type="Proteomes" id="UP000590647"/>
    </source>
</evidence>
<dbReference type="AlphaFoldDB" id="A0A7W9LTH2"/>
<feature type="transmembrane region" description="Helical" evidence="6">
    <location>
        <begin position="208"/>
        <end position="228"/>
    </location>
</feature>
<feature type="transmembrane region" description="Helical" evidence="6">
    <location>
        <begin position="136"/>
        <end position="158"/>
    </location>
</feature>
<feature type="transmembrane region" description="Helical" evidence="6">
    <location>
        <begin position="164"/>
        <end position="188"/>
    </location>
</feature>
<evidence type="ECO:0000256" key="2">
    <source>
        <dbReference type="ARBA" id="ARBA00022475"/>
    </source>
</evidence>
<dbReference type="InterPro" id="IPR050833">
    <property type="entry name" value="Poly_Biosynth_Transport"/>
</dbReference>
<evidence type="ECO:0000256" key="1">
    <source>
        <dbReference type="ARBA" id="ARBA00004651"/>
    </source>
</evidence>
<reference evidence="7 8" key="1">
    <citation type="submission" date="2020-08" db="EMBL/GenBank/DDBJ databases">
        <title>Sequencing the genomes of 1000 actinobacteria strains.</title>
        <authorList>
            <person name="Klenk H.-P."/>
        </authorList>
    </citation>
    <scope>NUCLEOTIDE SEQUENCE [LARGE SCALE GENOMIC DNA]</scope>
    <source>
        <strain evidence="7 8">DSM 40084</strain>
    </source>
</reference>
<protein>
    <submittedName>
        <fullName evidence="7">O-antigen/teichoic acid export membrane protein</fullName>
    </submittedName>
</protein>
<name>A0A7W9LTH2_9ACTN</name>
<keyword evidence="3 6" id="KW-0812">Transmembrane</keyword>
<dbReference type="PANTHER" id="PTHR30250">
    <property type="entry name" value="PST FAMILY PREDICTED COLANIC ACID TRANSPORTER"/>
    <property type="match status" value="1"/>
</dbReference>
<evidence type="ECO:0000256" key="6">
    <source>
        <dbReference type="SAM" id="Phobius"/>
    </source>
</evidence>
<dbReference type="GO" id="GO:0005886">
    <property type="term" value="C:plasma membrane"/>
    <property type="evidence" value="ECO:0007669"/>
    <property type="project" value="UniProtKB-SubCell"/>
</dbReference>
<keyword evidence="8" id="KW-1185">Reference proteome</keyword>
<accession>A0A7W9LTH2</accession>